<organism evidence="11 12">
    <name type="scientific">Thermophilibacter provencensis</name>
    <dbReference type="NCBI Taxonomy" id="1852386"/>
    <lineage>
        <taxon>Bacteria</taxon>
        <taxon>Bacillati</taxon>
        <taxon>Actinomycetota</taxon>
        <taxon>Coriobacteriia</taxon>
        <taxon>Coriobacteriales</taxon>
        <taxon>Atopobiaceae</taxon>
        <taxon>Thermophilibacter</taxon>
    </lineage>
</organism>
<evidence type="ECO:0000256" key="7">
    <source>
        <dbReference type="ARBA" id="ARBA00049556"/>
    </source>
</evidence>
<dbReference type="Pfam" id="PF00725">
    <property type="entry name" value="3HCDH"/>
    <property type="match status" value="1"/>
</dbReference>
<protein>
    <submittedName>
        <fullName evidence="11">3-hydroxyacyl-CoA dehydrogenase</fullName>
        <ecNumber evidence="11">1.1.1.35</ecNumber>
    </submittedName>
</protein>
<gene>
    <name evidence="11" type="ORF">K8U72_10965</name>
</gene>
<dbReference type="InterPro" id="IPR006176">
    <property type="entry name" value="3-OHacyl-CoA_DH_NAD-bd"/>
</dbReference>
<evidence type="ECO:0000313" key="11">
    <source>
        <dbReference type="EMBL" id="HJF46278.1"/>
    </source>
</evidence>
<reference evidence="11" key="2">
    <citation type="submission" date="2021-09" db="EMBL/GenBank/DDBJ databases">
        <authorList>
            <person name="Gilroy R."/>
        </authorList>
    </citation>
    <scope>NUCLEOTIDE SEQUENCE</scope>
    <source>
        <strain evidence="11">CHK124-7917</strain>
    </source>
</reference>
<dbReference type="Pfam" id="PF02737">
    <property type="entry name" value="3HCDH_N"/>
    <property type="match status" value="1"/>
</dbReference>
<dbReference type="AlphaFoldDB" id="A0A921GI05"/>
<dbReference type="InterPro" id="IPR036291">
    <property type="entry name" value="NAD(P)-bd_dom_sf"/>
</dbReference>
<dbReference type="GO" id="GO:0003857">
    <property type="term" value="F:(3S)-3-hydroxyacyl-CoA dehydrogenase (NAD+) activity"/>
    <property type="evidence" value="ECO:0007669"/>
    <property type="project" value="UniProtKB-EC"/>
</dbReference>
<proteinExistence type="predicted"/>
<dbReference type="InterPro" id="IPR013328">
    <property type="entry name" value="6PGD_dom2"/>
</dbReference>
<evidence type="ECO:0000256" key="3">
    <source>
        <dbReference type="ARBA" id="ARBA00022832"/>
    </source>
</evidence>
<dbReference type="Gene3D" id="1.10.1040.10">
    <property type="entry name" value="N-(1-d-carboxylethyl)-l-norvaline Dehydrogenase, domain 2"/>
    <property type="match status" value="1"/>
</dbReference>
<dbReference type="RefSeq" id="WP_273446882.1">
    <property type="nucleotide sequence ID" value="NZ_CALUGK010000006.1"/>
</dbReference>
<evidence type="ECO:0000313" key="12">
    <source>
        <dbReference type="Proteomes" id="UP000697330"/>
    </source>
</evidence>
<name>A0A921GI05_9ACTN</name>
<feature type="domain" description="3-hydroxyacyl-CoA dehydrogenase NAD binding" evidence="10">
    <location>
        <begin position="5"/>
        <end position="210"/>
    </location>
</feature>
<evidence type="ECO:0000256" key="8">
    <source>
        <dbReference type="PIRSR" id="PIRSR000105-1"/>
    </source>
</evidence>
<comment type="catalytic activity">
    <reaction evidence="7">
        <text>a (3S)-3-hydroxyacyl-CoA + NAD(+) = a 3-oxoacyl-CoA + NADH + H(+)</text>
        <dbReference type="Rhea" id="RHEA:22432"/>
        <dbReference type="ChEBI" id="CHEBI:15378"/>
        <dbReference type="ChEBI" id="CHEBI:57318"/>
        <dbReference type="ChEBI" id="CHEBI:57540"/>
        <dbReference type="ChEBI" id="CHEBI:57945"/>
        <dbReference type="ChEBI" id="CHEBI:90726"/>
        <dbReference type="EC" id="1.1.1.35"/>
    </reaction>
</comment>
<reference evidence="11" key="1">
    <citation type="journal article" date="2021" name="PeerJ">
        <title>Extensive microbial diversity within the chicken gut microbiome revealed by metagenomics and culture.</title>
        <authorList>
            <person name="Gilroy R."/>
            <person name="Ravi A."/>
            <person name="Getino M."/>
            <person name="Pursley I."/>
            <person name="Horton D.L."/>
            <person name="Alikhan N.F."/>
            <person name="Baker D."/>
            <person name="Gharbi K."/>
            <person name="Hall N."/>
            <person name="Watson M."/>
            <person name="Adriaenssens E.M."/>
            <person name="Foster-Nyarko E."/>
            <person name="Jarju S."/>
            <person name="Secka A."/>
            <person name="Antonio M."/>
            <person name="Oren A."/>
            <person name="Chaudhuri R.R."/>
            <person name="La Ragione R."/>
            <person name="Hildebrand F."/>
            <person name="Pallen M.J."/>
        </authorList>
    </citation>
    <scope>NUCLEOTIDE SEQUENCE</scope>
    <source>
        <strain evidence="11">CHK124-7917</strain>
    </source>
</reference>
<dbReference type="GO" id="GO:0006635">
    <property type="term" value="P:fatty acid beta-oxidation"/>
    <property type="evidence" value="ECO:0007669"/>
    <property type="project" value="TreeGrafter"/>
</dbReference>
<dbReference type="InterPro" id="IPR022694">
    <property type="entry name" value="3-OHacyl-CoA_DH"/>
</dbReference>
<dbReference type="InterPro" id="IPR008927">
    <property type="entry name" value="6-PGluconate_DH-like_C_sf"/>
</dbReference>
<dbReference type="Gene3D" id="3.40.50.720">
    <property type="entry name" value="NAD(P)-binding Rossmann-like Domain"/>
    <property type="match status" value="1"/>
</dbReference>
<dbReference type="GO" id="GO:0070403">
    <property type="term" value="F:NAD+ binding"/>
    <property type="evidence" value="ECO:0007669"/>
    <property type="project" value="InterPro"/>
</dbReference>
<evidence type="ECO:0000256" key="4">
    <source>
        <dbReference type="ARBA" id="ARBA00023002"/>
    </source>
</evidence>
<dbReference type="InterPro" id="IPR006108">
    <property type="entry name" value="3HC_DH_C"/>
</dbReference>
<dbReference type="InterPro" id="IPR052242">
    <property type="entry name" value="Mito_3-hydroxyacyl-CoA_DH"/>
</dbReference>
<keyword evidence="3" id="KW-0276">Fatty acid metabolism</keyword>
<evidence type="ECO:0000256" key="1">
    <source>
        <dbReference type="ARBA" id="ARBA00005005"/>
    </source>
</evidence>
<dbReference type="EC" id="1.1.1.35" evidence="11"/>
<dbReference type="EMBL" id="DYWQ01000167">
    <property type="protein sequence ID" value="HJF46278.1"/>
    <property type="molecule type" value="Genomic_DNA"/>
</dbReference>
<feature type="site" description="Important for catalytic activity" evidence="8">
    <location>
        <position position="166"/>
    </location>
</feature>
<keyword evidence="5" id="KW-0520">NAD</keyword>
<comment type="pathway">
    <text evidence="1">Lipid metabolism; fatty acid beta-oxidation.</text>
</comment>
<dbReference type="SUPFAM" id="SSF51735">
    <property type="entry name" value="NAD(P)-binding Rossmann-fold domains"/>
    <property type="match status" value="1"/>
</dbReference>
<dbReference type="NCBIfam" id="NF006143">
    <property type="entry name" value="PRK08293.1"/>
    <property type="match status" value="1"/>
</dbReference>
<accession>A0A921GI05</accession>
<dbReference type="Proteomes" id="UP000697330">
    <property type="component" value="Unassembled WGS sequence"/>
</dbReference>
<feature type="domain" description="3-hydroxyacyl-CoA dehydrogenase C-terminal" evidence="9">
    <location>
        <begin position="213"/>
        <end position="311"/>
    </location>
</feature>
<evidence type="ECO:0000259" key="10">
    <source>
        <dbReference type="Pfam" id="PF02737"/>
    </source>
</evidence>
<comment type="pathway">
    <text evidence="2">Lipid metabolism; butanoate metabolism.</text>
</comment>
<evidence type="ECO:0000256" key="6">
    <source>
        <dbReference type="ARBA" id="ARBA00023098"/>
    </source>
</evidence>
<keyword evidence="6" id="KW-0443">Lipid metabolism</keyword>
<evidence type="ECO:0000256" key="2">
    <source>
        <dbReference type="ARBA" id="ARBA00005086"/>
    </source>
</evidence>
<dbReference type="PANTHER" id="PTHR43561">
    <property type="match status" value="1"/>
</dbReference>
<evidence type="ECO:0000259" key="9">
    <source>
        <dbReference type="Pfam" id="PF00725"/>
    </source>
</evidence>
<sequence>MKFTKVVVAGGGVLGSQIAFQCAYSGCDVTIWLRSEGSIERCQPKLDHLREVYLATLEAMKTNPAAYAYGLLPREDVTPEACEAAKARVEAAYEGIHLTTSYEEAFSDADLVIECIAENPQQKIEFYTAVAPIMPERTIVVTNSSTLLPSAFAEHTGRPDKYLALHFANEIWKNPTAEVMPHPGTDMAHFDEVVEFAAGIRMVPLKVMKEQPGYLLNSMLVPFLTAAQALWAGEVGSVEDIDLAWRLGTGAPAGPFQILDIVGLTTAYNITLLDPAAADPTTIKGRIAALLKEKIDRGETGRAAGKGFYDYR</sequence>
<dbReference type="SUPFAM" id="SSF48179">
    <property type="entry name" value="6-phosphogluconate dehydrogenase C-terminal domain-like"/>
    <property type="match status" value="1"/>
</dbReference>
<comment type="caution">
    <text evidence="11">The sequence shown here is derived from an EMBL/GenBank/DDBJ whole genome shotgun (WGS) entry which is preliminary data.</text>
</comment>
<dbReference type="PIRSF" id="PIRSF000105">
    <property type="entry name" value="HCDH"/>
    <property type="match status" value="1"/>
</dbReference>
<keyword evidence="4 11" id="KW-0560">Oxidoreductase</keyword>
<evidence type="ECO:0000256" key="5">
    <source>
        <dbReference type="ARBA" id="ARBA00023027"/>
    </source>
</evidence>
<dbReference type="PANTHER" id="PTHR43561:SF3">
    <property type="entry name" value="HYDROXYACYL-COENZYME A DEHYDROGENASE, MITOCHONDRIAL"/>
    <property type="match status" value="1"/>
</dbReference>